<dbReference type="Gene3D" id="2.120.10.10">
    <property type="match status" value="1"/>
</dbReference>
<dbReference type="GO" id="GO:0009313">
    <property type="term" value="P:oligosaccharide catabolic process"/>
    <property type="evidence" value="ECO:0007669"/>
    <property type="project" value="TreeGrafter"/>
</dbReference>
<keyword evidence="4" id="KW-0443">Lipid metabolism</keyword>
<protein>
    <recommendedName>
        <fullName evidence="3">exo-alpha-sialidase</fullName>
        <ecNumber evidence="3">3.2.1.18</ecNumber>
    </recommendedName>
</protein>
<proteinExistence type="inferred from homology"/>
<keyword evidence="9" id="KW-1185">Reference proteome</keyword>
<keyword evidence="4" id="KW-0442">Lipid degradation</keyword>
<name>A0A3B3X191_9TELE</name>
<dbReference type="STRING" id="48701.ENSPMEP00000008755"/>
<dbReference type="InterPro" id="IPR011040">
    <property type="entry name" value="Sialidase"/>
</dbReference>
<dbReference type="Pfam" id="PF13088">
    <property type="entry name" value="BNR_2"/>
    <property type="match status" value="1"/>
</dbReference>
<dbReference type="PANTHER" id="PTHR10628">
    <property type="entry name" value="SIALIDASE"/>
    <property type="match status" value="1"/>
</dbReference>
<organism evidence="8 9">
    <name type="scientific">Poecilia mexicana</name>
    <dbReference type="NCBI Taxonomy" id="48701"/>
    <lineage>
        <taxon>Eukaryota</taxon>
        <taxon>Metazoa</taxon>
        <taxon>Chordata</taxon>
        <taxon>Craniata</taxon>
        <taxon>Vertebrata</taxon>
        <taxon>Euteleostomi</taxon>
        <taxon>Actinopterygii</taxon>
        <taxon>Neopterygii</taxon>
        <taxon>Teleostei</taxon>
        <taxon>Neoteleostei</taxon>
        <taxon>Acanthomorphata</taxon>
        <taxon>Ovalentaria</taxon>
        <taxon>Atherinomorphae</taxon>
        <taxon>Cyprinodontiformes</taxon>
        <taxon>Poeciliidae</taxon>
        <taxon>Poeciliinae</taxon>
        <taxon>Poecilia</taxon>
    </lineage>
</organism>
<evidence type="ECO:0000256" key="4">
    <source>
        <dbReference type="ARBA" id="ARBA00022963"/>
    </source>
</evidence>
<dbReference type="SUPFAM" id="SSF50939">
    <property type="entry name" value="Sialidases"/>
    <property type="match status" value="1"/>
</dbReference>
<reference evidence="8" key="2">
    <citation type="submission" date="2025-09" db="UniProtKB">
        <authorList>
            <consortium name="Ensembl"/>
        </authorList>
    </citation>
    <scope>IDENTIFICATION</scope>
</reference>
<evidence type="ECO:0000313" key="8">
    <source>
        <dbReference type="Ensembl" id="ENSPMEP00000008755.1"/>
    </source>
</evidence>
<dbReference type="GO" id="GO:0005737">
    <property type="term" value="C:cytoplasm"/>
    <property type="evidence" value="ECO:0007669"/>
    <property type="project" value="TreeGrafter"/>
</dbReference>
<dbReference type="InterPro" id="IPR036278">
    <property type="entry name" value="Sialidase_sf"/>
</dbReference>
<feature type="domain" description="Sialidase" evidence="7">
    <location>
        <begin position="72"/>
        <end position="276"/>
    </location>
</feature>
<dbReference type="PANTHER" id="PTHR10628:SF23">
    <property type="entry name" value="SIALIDASE-3"/>
    <property type="match status" value="1"/>
</dbReference>
<dbReference type="InterPro" id="IPR026856">
    <property type="entry name" value="Sialidase_fam"/>
</dbReference>
<dbReference type="GO" id="GO:0006689">
    <property type="term" value="P:ganglioside catabolic process"/>
    <property type="evidence" value="ECO:0007669"/>
    <property type="project" value="TreeGrafter"/>
</dbReference>
<comment type="catalytic activity">
    <reaction evidence="1">
        <text>Hydrolysis of alpha-(2-&gt;3)-, alpha-(2-&gt;6)-, alpha-(2-&gt;8)- glycosidic linkages of terminal sialic acid residues in oligosaccharides, glycoproteins, glycolipids, colominic acid and synthetic substrates.</text>
        <dbReference type="EC" id="3.2.1.18"/>
    </reaction>
</comment>
<accession>A0A3B3X191</accession>
<dbReference type="Proteomes" id="UP000261480">
    <property type="component" value="Unplaced"/>
</dbReference>
<dbReference type="AlphaFoldDB" id="A0A3B3X191"/>
<evidence type="ECO:0000313" key="9">
    <source>
        <dbReference type="Proteomes" id="UP000261480"/>
    </source>
</evidence>
<evidence type="ECO:0000256" key="5">
    <source>
        <dbReference type="ARBA" id="ARBA00023277"/>
    </source>
</evidence>
<evidence type="ECO:0000256" key="2">
    <source>
        <dbReference type="ARBA" id="ARBA00009348"/>
    </source>
</evidence>
<evidence type="ECO:0000256" key="1">
    <source>
        <dbReference type="ARBA" id="ARBA00000427"/>
    </source>
</evidence>
<dbReference type="Ensembl" id="ENSPMET00000001923.1">
    <property type="protein sequence ID" value="ENSPMEP00000008755.1"/>
    <property type="gene ID" value="ENSPMEG00000010586.1"/>
</dbReference>
<reference evidence="8" key="1">
    <citation type="submission" date="2025-08" db="UniProtKB">
        <authorList>
            <consortium name="Ensembl"/>
        </authorList>
    </citation>
    <scope>IDENTIFICATION</scope>
</reference>
<dbReference type="EC" id="3.2.1.18" evidence="3"/>
<dbReference type="GO" id="GO:0004308">
    <property type="term" value="F:exo-alpha-sialidase activity"/>
    <property type="evidence" value="ECO:0007669"/>
    <property type="project" value="UniProtKB-EC"/>
</dbReference>
<sequence>MNNIGKTFVFKSNGEVFRIPALYYKENEKKLFGFTEKQTSRHDSSAVALVMSTGTVDTDELTQKKTMKCPCGYRPMNPCTVYEKDTQTLFLFFNHVRLHYITKKNDDKWSEFTDLTDLLPTDNWSVGPGHGIQTESGRMIVPAYAYMKENNIPHSFYIYSDDKGSTWHYGAMLDKTSGECEMDEVSDITGDSLIYCNACNKGGFRVQAEIDESFHTFKSNTLLKELDKGCQGSVISFPAQPEDAETSQKKCLLFSHPTNQKIAWQRLDLGVYLSSSPVNSNGNCSGEWSQPWVINQRHSDGWFACLMECGEKSATDEIACQVFSYEEVLRGIQGAIMKSENKYKRINLHGKTFQTIINKEAGLE</sequence>
<evidence type="ECO:0000256" key="3">
    <source>
        <dbReference type="ARBA" id="ARBA00012733"/>
    </source>
</evidence>
<keyword evidence="5" id="KW-0119">Carbohydrate metabolism</keyword>
<dbReference type="GO" id="GO:0016020">
    <property type="term" value="C:membrane"/>
    <property type="evidence" value="ECO:0007669"/>
    <property type="project" value="TreeGrafter"/>
</dbReference>
<dbReference type="CDD" id="cd15482">
    <property type="entry name" value="Sialidase_non-viral"/>
    <property type="match status" value="1"/>
</dbReference>
<keyword evidence="6" id="KW-0326">Glycosidase</keyword>
<evidence type="ECO:0000256" key="6">
    <source>
        <dbReference type="ARBA" id="ARBA00023295"/>
    </source>
</evidence>
<comment type="similarity">
    <text evidence="2">Belongs to the glycosyl hydrolase 33 family.</text>
</comment>
<evidence type="ECO:0000259" key="7">
    <source>
        <dbReference type="Pfam" id="PF13088"/>
    </source>
</evidence>
<keyword evidence="6" id="KW-0378">Hydrolase</keyword>